<dbReference type="SUPFAM" id="SSF161098">
    <property type="entry name" value="MetI-like"/>
    <property type="match status" value="1"/>
</dbReference>
<evidence type="ECO:0000256" key="4">
    <source>
        <dbReference type="ARBA" id="ARBA00022692"/>
    </source>
</evidence>
<dbReference type="InterPro" id="IPR035906">
    <property type="entry name" value="MetI-like_sf"/>
</dbReference>
<dbReference type="PANTHER" id="PTHR43386:SF1">
    <property type="entry name" value="D,D-DIPEPTIDE TRANSPORT SYSTEM PERMEASE PROTEIN DDPC-RELATED"/>
    <property type="match status" value="1"/>
</dbReference>
<keyword evidence="6 7" id="KW-0472">Membrane</keyword>
<feature type="transmembrane region" description="Helical" evidence="7">
    <location>
        <begin position="97"/>
        <end position="122"/>
    </location>
</feature>
<dbReference type="AlphaFoldDB" id="A0AA41WFV4"/>
<evidence type="ECO:0000256" key="5">
    <source>
        <dbReference type="ARBA" id="ARBA00022989"/>
    </source>
</evidence>
<dbReference type="Proteomes" id="UP001165306">
    <property type="component" value="Unassembled WGS sequence"/>
</dbReference>
<evidence type="ECO:0000256" key="1">
    <source>
        <dbReference type="ARBA" id="ARBA00004651"/>
    </source>
</evidence>
<comment type="subcellular location">
    <subcellularLocation>
        <location evidence="1 7">Cell membrane</location>
        <topology evidence="1 7">Multi-pass membrane protein</topology>
    </subcellularLocation>
</comment>
<dbReference type="EMBL" id="JAMSLR010000005">
    <property type="protein sequence ID" value="MCM8749338.1"/>
    <property type="molecule type" value="Genomic_DNA"/>
</dbReference>
<dbReference type="Pfam" id="PF12911">
    <property type="entry name" value="OppC_N"/>
    <property type="match status" value="1"/>
</dbReference>
<reference evidence="9" key="1">
    <citation type="submission" date="2022-06" db="EMBL/GenBank/DDBJ databases">
        <title>CFH 74404 Thermomicrobiaceae sp.</title>
        <authorList>
            <person name="Ming H."/>
            <person name="Li W.-J."/>
            <person name="Zhao Z."/>
        </authorList>
    </citation>
    <scope>NUCLEOTIDE SEQUENCE</scope>
    <source>
        <strain evidence="9">CFH 74404</strain>
    </source>
</reference>
<feature type="transmembrane region" description="Helical" evidence="7">
    <location>
        <begin position="134"/>
        <end position="154"/>
    </location>
</feature>
<evidence type="ECO:0000256" key="7">
    <source>
        <dbReference type="RuleBase" id="RU363032"/>
    </source>
</evidence>
<name>A0AA41WFV4_9BACT</name>
<dbReference type="PANTHER" id="PTHR43386">
    <property type="entry name" value="OLIGOPEPTIDE TRANSPORT SYSTEM PERMEASE PROTEIN APPC"/>
    <property type="match status" value="1"/>
</dbReference>
<feature type="transmembrane region" description="Helical" evidence="7">
    <location>
        <begin position="265"/>
        <end position="283"/>
    </location>
</feature>
<keyword evidence="2 7" id="KW-0813">Transport</keyword>
<accession>A0AA41WFV4</accession>
<keyword evidence="10" id="KW-1185">Reference proteome</keyword>
<dbReference type="GO" id="GO:0005886">
    <property type="term" value="C:plasma membrane"/>
    <property type="evidence" value="ECO:0007669"/>
    <property type="project" value="UniProtKB-SubCell"/>
</dbReference>
<evidence type="ECO:0000256" key="3">
    <source>
        <dbReference type="ARBA" id="ARBA00022475"/>
    </source>
</evidence>
<protein>
    <submittedName>
        <fullName evidence="9">ABC transporter permease</fullName>
    </submittedName>
</protein>
<feature type="transmembrane region" description="Helical" evidence="7">
    <location>
        <begin position="208"/>
        <end position="229"/>
    </location>
</feature>
<dbReference type="InterPro" id="IPR025966">
    <property type="entry name" value="OppC_N"/>
</dbReference>
<feature type="domain" description="ABC transmembrane type-1" evidence="8">
    <location>
        <begin position="95"/>
        <end position="284"/>
    </location>
</feature>
<dbReference type="RefSeq" id="WP_284057118.1">
    <property type="nucleotide sequence ID" value="NZ_JAMSLR010000005.1"/>
</dbReference>
<comment type="similarity">
    <text evidence="7">Belongs to the binding-protein-dependent transport system permease family.</text>
</comment>
<sequence length="300" mass="32993">MTGTSMTRYLEQVQERPRRSWWALARRRFLRNRVAILAALYLVAMYLVALLAPFIAPYDPNEGDILYIHARPSSEHLLGTDENGRDVLSRLIYGARISMSVGLIAMVISIAIGSLIGGVSGYAGRVVDSVLMRITDGMMAIPYFFLVLIVVAVFGSSFRNIVLVIGVTSWMVVARIVRSEVLRTRELDFVLAARALGASSTRILLRHILPHAVPSIIVAATLGVANAILLESALSYLGLGIQPPQASWGNMLSNSQAYLWENPLLPLYPGLLILLTVLAYNFLGDALRDALDPQYREGQL</sequence>
<keyword evidence="5 7" id="KW-1133">Transmembrane helix</keyword>
<dbReference type="Pfam" id="PF00528">
    <property type="entry name" value="BPD_transp_1"/>
    <property type="match status" value="1"/>
</dbReference>
<feature type="transmembrane region" description="Helical" evidence="7">
    <location>
        <begin position="160"/>
        <end position="177"/>
    </location>
</feature>
<evidence type="ECO:0000313" key="9">
    <source>
        <dbReference type="EMBL" id="MCM8749338.1"/>
    </source>
</evidence>
<gene>
    <name evidence="9" type="ORF">NET02_09290</name>
</gene>
<evidence type="ECO:0000313" key="10">
    <source>
        <dbReference type="Proteomes" id="UP001165306"/>
    </source>
</evidence>
<dbReference type="PROSITE" id="PS50928">
    <property type="entry name" value="ABC_TM1"/>
    <property type="match status" value="1"/>
</dbReference>
<keyword evidence="4 7" id="KW-0812">Transmembrane</keyword>
<organism evidence="9 10">
    <name type="scientific">Thermalbibacter longus</name>
    <dbReference type="NCBI Taxonomy" id="2951981"/>
    <lineage>
        <taxon>Bacteria</taxon>
        <taxon>Pseudomonadati</taxon>
        <taxon>Thermomicrobiota</taxon>
        <taxon>Thermomicrobia</taxon>
        <taxon>Thermomicrobiales</taxon>
        <taxon>Thermomicrobiaceae</taxon>
        <taxon>Thermalbibacter</taxon>
    </lineage>
</organism>
<dbReference type="CDD" id="cd06261">
    <property type="entry name" value="TM_PBP2"/>
    <property type="match status" value="1"/>
</dbReference>
<keyword evidence="3" id="KW-1003">Cell membrane</keyword>
<proteinExistence type="inferred from homology"/>
<dbReference type="InterPro" id="IPR050366">
    <property type="entry name" value="BP-dependent_transpt_permease"/>
</dbReference>
<dbReference type="GO" id="GO:0055085">
    <property type="term" value="P:transmembrane transport"/>
    <property type="evidence" value="ECO:0007669"/>
    <property type="project" value="InterPro"/>
</dbReference>
<evidence type="ECO:0000259" key="8">
    <source>
        <dbReference type="PROSITE" id="PS50928"/>
    </source>
</evidence>
<feature type="transmembrane region" description="Helical" evidence="7">
    <location>
        <begin position="34"/>
        <end position="56"/>
    </location>
</feature>
<evidence type="ECO:0000256" key="6">
    <source>
        <dbReference type="ARBA" id="ARBA00023136"/>
    </source>
</evidence>
<comment type="caution">
    <text evidence="9">The sequence shown here is derived from an EMBL/GenBank/DDBJ whole genome shotgun (WGS) entry which is preliminary data.</text>
</comment>
<evidence type="ECO:0000256" key="2">
    <source>
        <dbReference type="ARBA" id="ARBA00022448"/>
    </source>
</evidence>
<dbReference type="Gene3D" id="1.10.3720.10">
    <property type="entry name" value="MetI-like"/>
    <property type="match status" value="1"/>
</dbReference>
<dbReference type="InterPro" id="IPR000515">
    <property type="entry name" value="MetI-like"/>
</dbReference>